<sequence>MRRREFLALNYTTDVKTLMTVECDSGFSIEVFGDGANGSYEWRLVDEGGLVEQHSNCGYGIPAIALRDGLIAYYGTPRDDIELEHVDFRTNHETAIRQGDL</sequence>
<name>A0A1L7NQ48_PSEPU</name>
<protein>
    <submittedName>
        <fullName evidence="1">Uncharacterized protein</fullName>
    </submittedName>
</protein>
<dbReference type="AlphaFoldDB" id="A0A1L7NQ48"/>
<dbReference type="Proteomes" id="UP000218731">
    <property type="component" value="Plasmid pKF715D"/>
</dbReference>
<gene>
    <name evidence="1" type="ORF">KF715C_pD150</name>
</gene>
<proteinExistence type="predicted"/>
<dbReference type="EMBL" id="AP015033">
    <property type="protein sequence ID" value="BAW27573.1"/>
    <property type="molecule type" value="Genomic_DNA"/>
</dbReference>
<organism evidence="1 2">
    <name type="scientific">Pseudomonas putida</name>
    <name type="common">Arthrobacter siderocapsulatus</name>
    <dbReference type="NCBI Taxonomy" id="303"/>
    <lineage>
        <taxon>Bacteria</taxon>
        <taxon>Pseudomonadati</taxon>
        <taxon>Pseudomonadota</taxon>
        <taxon>Gammaproteobacteria</taxon>
        <taxon>Pseudomonadales</taxon>
        <taxon>Pseudomonadaceae</taxon>
        <taxon>Pseudomonas</taxon>
    </lineage>
</organism>
<reference evidence="1 2" key="1">
    <citation type="submission" date="2015-11" db="EMBL/GenBank/DDBJ databases">
        <title>Complete genome sequencing of a biphenyl-degrading bacterium, Pseudomonas putida KF715 (=NBRC110667).</title>
        <authorList>
            <person name="Suenaga H."/>
            <person name="Fujihara N."/>
            <person name="Watanabe T."/>
            <person name="Hirose J."/>
            <person name="Kimura N."/>
            <person name="Yamazoe A."/>
            <person name="Hosoyama A."/>
            <person name="Shimodaira J."/>
            <person name="Furukawa K."/>
        </authorList>
    </citation>
    <scope>NUCLEOTIDE SEQUENCE [LARGE SCALE GENOMIC DNA]</scope>
    <source>
        <strain evidence="1 2">KF715</strain>
        <plasmid evidence="2">Plasmid pkf715d dna</plasmid>
    </source>
</reference>
<dbReference type="RefSeq" id="WP_096427284.1">
    <property type="nucleotide sequence ID" value="NZ_AP015033.1"/>
</dbReference>
<evidence type="ECO:0000313" key="2">
    <source>
        <dbReference type="Proteomes" id="UP000218731"/>
    </source>
</evidence>
<evidence type="ECO:0000313" key="1">
    <source>
        <dbReference type="EMBL" id="BAW27573.1"/>
    </source>
</evidence>
<keyword evidence="1" id="KW-0614">Plasmid</keyword>
<geneLocation type="plasmid" evidence="2">
    <name>pkf715d dna</name>
</geneLocation>
<accession>A0A1L7NQ48</accession>